<comment type="pathway">
    <text evidence="1 9">Cofactor biosynthesis; NAD(+) biosynthesis; nicotinate D-ribonucleotide from nicotinate: step 1/1.</text>
</comment>
<dbReference type="EMBL" id="CP000473">
    <property type="protein sequence ID" value="ABJ85480.1"/>
    <property type="molecule type" value="Genomic_DNA"/>
</dbReference>
<proteinExistence type="inferred from homology"/>
<keyword evidence="7 9" id="KW-0808">Transferase</keyword>
<dbReference type="CDD" id="cd01570">
    <property type="entry name" value="NAPRTase_A"/>
    <property type="match status" value="1"/>
</dbReference>
<evidence type="ECO:0000256" key="8">
    <source>
        <dbReference type="ARBA" id="ARBA00048668"/>
    </source>
</evidence>
<keyword evidence="4" id="KW-0597">Phosphoprotein</keyword>
<dbReference type="GO" id="GO:0004516">
    <property type="term" value="F:nicotinate phosphoribosyltransferase activity"/>
    <property type="evidence" value="ECO:0007669"/>
    <property type="project" value="UniProtKB-UniRule"/>
</dbReference>
<evidence type="ECO:0000256" key="4">
    <source>
        <dbReference type="ARBA" id="ARBA00022553"/>
    </source>
</evidence>
<dbReference type="STRING" id="234267.Acid_4519"/>
<evidence type="ECO:0000256" key="7">
    <source>
        <dbReference type="ARBA" id="ARBA00022679"/>
    </source>
</evidence>
<keyword evidence="12" id="KW-0328">Glycosyltransferase</keyword>
<dbReference type="AlphaFoldDB" id="Q01XY5"/>
<evidence type="ECO:0000259" key="10">
    <source>
        <dbReference type="Pfam" id="PF04095"/>
    </source>
</evidence>
<dbReference type="InterPro" id="IPR006405">
    <property type="entry name" value="Nic_PRibTrfase_pncB"/>
</dbReference>
<sequence>MNGLLTDLYELTMAAGYFEAGKAAEKATFEFTIRRLPAHRNFALMAGLPQVVDYLLNLSFSDEEVDYLRGLPQFARVSSAFFDSLRTFRFTGDLFAVPEGTPLFAGEPVLTIRAPIMEAQIPETYLLSEITFQTLIASKAARCVEAAGGRPIAEFGTRRAHTAEAGTLGARAAYIGGCAGTSNTLAGLRYGIPVMGTAAHSWVMSFPCEVDAFRKLQRVMGEATVQLLDTYDTVEGARRAVKAGGPIWGVRLDSGDFDVLSRQVRAILDEGGMQQAKIMASGDLDEYRIRELVRGGAPIDAFGVGTQLATSADAPNMGAIYKLVEVEICGIKRFTAKYSEEKGSLPGAKQVFRDVARDVIARSGECGKGEALLRPILLGGRLIEPLPTIEQARERAARMIAALPEHLRQLETGEPWPVIESRELRELIGRTRSNLRG</sequence>
<organism evidence="12">
    <name type="scientific">Solibacter usitatus (strain Ellin6076)</name>
    <dbReference type="NCBI Taxonomy" id="234267"/>
    <lineage>
        <taxon>Bacteria</taxon>
        <taxon>Pseudomonadati</taxon>
        <taxon>Acidobacteriota</taxon>
        <taxon>Terriglobia</taxon>
        <taxon>Bryobacterales</taxon>
        <taxon>Solibacteraceae</taxon>
        <taxon>Candidatus Solibacter</taxon>
    </lineage>
</organism>
<dbReference type="SUPFAM" id="SSF54675">
    <property type="entry name" value="Nicotinate/Quinolinate PRTase N-terminal domain-like"/>
    <property type="match status" value="1"/>
</dbReference>
<dbReference type="Pfam" id="PF17767">
    <property type="entry name" value="NAPRTase_N"/>
    <property type="match status" value="1"/>
</dbReference>
<dbReference type="NCBIfam" id="NF009131">
    <property type="entry name" value="PRK12484.1"/>
    <property type="match status" value="1"/>
</dbReference>
<evidence type="ECO:0000256" key="2">
    <source>
        <dbReference type="ARBA" id="ARBA00010897"/>
    </source>
</evidence>
<comment type="function">
    <text evidence="9">Catalyzes the first step in the biosynthesis of NAD from nicotinic acid, the ATP-dependent synthesis of beta-nicotinate D-ribonucleotide from nicotinate and 5-phospho-D-ribose 1-phosphate.</text>
</comment>
<dbReference type="GO" id="GO:0005829">
    <property type="term" value="C:cytosol"/>
    <property type="evidence" value="ECO:0007669"/>
    <property type="project" value="TreeGrafter"/>
</dbReference>
<dbReference type="PANTHER" id="PTHR11098">
    <property type="entry name" value="NICOTINATE PHOSPHORIBOSYLTRANSFERASE"/>
    <property type="match status" value="1"/>
</dbReference>
<dbReference type="OrthoDB" id="9770610at2"/>
<dbReference type="UniPathway" id="UPA00253">
    <property type="reaction ID" value="UER00457"/>
</dbReference>
<evidence type="ECO:0000256" key="1">
    <source>
        <dbReference type="ARBA" id="ARBA00004952"/>
    </source>
</evidence>
<reference evidence="12" key="1">
    <citation type="submission" date="2006-10" db="EMBL/GenBank/DDBJ databases">
        <title>Complete sequence of Solibacter usitatus Ellin6076.</title>
        <authorList>
            <consortium name="US DOE Joint Genome Institute"/>
            <person name="Copeland A."/>
            <person name="Lucas S."/>
            <person name="Lapidus A."/>
            <person name="Barry K."/>
            <person name="Detter J.C."/>
            <person name="Glavina del Rio T."/>
            <person name="Hammon N."/>
            <person name="Israni S."/>
            <person name="Dalin E."/>
            <person name="Tice H."/>
            <person name="Pitluck S."/>
            <person name="Thompson L.S."/>
            <person name="Brettin T."/>
            <person name="Bruce D."/>
            <person name="Han C."/>
            <person name="Tapia R."/>
            <person name="Gilna P."/>
            <person name="Schmutz J."/>
            <person name="Larimer F."/>
            <person name="Land M."/>
            <person name="Hauser L."/>
            <person name="Kyrpides N."/>
            <person name="Mikhailova N."/>
            <person name="Janssen P.H."/>
            <person name="Kuske C.R."/>
            <person name="Richardson P."/>
        </authorList>
    </citation>
    <scope>NUCLEOTIDE SEQUENCE</scope>
    <source>
        <strain evidence="12">Ellin6076</strain>
    </source>
</reference>
<dbReference type="KEGG" id="sus:Acid_4519"/>
<dbReference type="InterPro" id="IPR007229">
    <property type="entry name" value="Nic_PRibTrfase-Fam"/>
</dbReference>
<keyword evidence="6 9" id="KW-0662">Pyridine nucleotide biosynthesis</keyword>
<dbReference type="HOGENOM" id="CLU_025154_3_1_0"/>
<evidence type="ECO:0000313" key="12">
    <source>
        <dbReference type="EMBL" id="ABJ85480.1"/>
    </source>
</evidence>
<evidence type="ECO:0000256" key="6">
    <source>
        <dbReference type="ARBA" id="ARBA00022642"/>
    </source>
</evidence>
<evidence type="ECO:0000256" key="3">
    <source>
        <dbReference type="ARBA" id="ARBA00013236"/>
    </source>
</evidence>
<dbReference type="PANTHER" id="PTHR11098:SF1">
    <property type="entry name" value="NICOTINATE PHOSPHORIBOSYLTRANSFERASE"/>
    <property type="match status" value="1"/>
</dbReference>
<name>Q01XY5_SOLUE</name>
<dbReference type="NCBIfam" id="TIGR01513">
    <property type="entry name" value="NAPRTase_put"/>
    <property type="match status" value="1"/>
</dbReference>
<evidence type="ECO:0000256" key="9">
    <source>
        <dbReference type="RuleBase" id="RU365100"/>
    </source>
</evidence>
<feature type="domain" description="Nicotinate/nicotinamide phosphoribosyltransferase" evidence="10">
    <location>
        <begin position="152"/>
        <end position="328"/>
    </location>
</feature>
<comment type="similarity">
    <text evidence="2 9">Belongs to the NAPRTase family.</text>
</comment>
<evidence type="ECO:0000259" key="11">
    <source>
        <dbReference type="Pfam" id="PF17767"/>
    </source>
</evidence>
<feature type="domain" description="Nicotinate phosphoribosyltransferase N-terminal" evidence="11">
    <location>
        <begin position="4"/>
        <end position="130"/>
    </location>
</feature>
<dbReference type="eggNOG" id="COG1488">
    <property type="taxonomic scope" value="Bacteria"/>
</dbReference>
<dbReference type="InParanoid" id="Q01XY5"/>
<comment type="catalytic activity">
    <reaction evidence="8 9">
        <text>5-phospho-alpha-D-ribose 1-diphosphate + nicotinate + ATP + H2O = nicotinate beta-D-ribonucleotide + ADP + phosphate + diphosphate</text>
        <dbReference type="Rhea" id="RHEA:36163"/>
        <dbReference type="ChEBI" id="CHEBI:15377"/>
        <dbReference type="ChEBI" id="CHEBI:30616"/>
        <dbReference type="ChEBI" id="CHEBI:32544"/>
        <dbReference type="ChEBI" id="CHEBI:33019"/>
        <dbReference type="ChEBI" id="CHEBI:43474"/>
        <dbReference type="ChEBI" id="CHEBI:57502"/>
        <dbReference type="ChEBI" id="CHEBI:58017"/>
        <dbReference type="ChEBI" id="CHEBI:456216"/>
        <dbReference type="EC" id="6.3.4.21"/>
    </reaction>
</comment>
<gene>
    <name evidence="12" type="ordered locus">Acid_4519</name>
</gene>
<dbReference type="Pfam" id="PF04095">
    <property type="entry name" value="NAPRTase"/>
    <property type="match status" value="1"/>
</dbReference>
<dbReference type="GO" id="GO:0034355">
    <property type="term" value="P:NAD+ biosynthetic process via the salvage pathway"/>
    <property type="evidence" value="ECO:0007669"/>
    <property type="project" value="TreeGrafter"/>
</dbReference>
<dbReference type="EC" id="6.3.4.21" evidence="3 9"/>
<dbReference type="GO" id="GO:0016757">
    <property type="term" value="F:glycosyltransferase activity"/>
    <property type="evidence" value="ECO:0007669"/>
    <property type="project" value="UniProtKB-KW"/>
</dbReference>
<dbReference type="InterPro" id="IPR040727">
    <property type="entry name" value="NAPRTase_N"/>
</dbReference>
<protein>
    <recommendedName>
        <fullName evidence="3 9">Nicotinate phosphoribosyltransferase</fullName>
        <ecNumber evidence="3 9">6.3.4.21</ecNumber>
    </recommendedName>
</protein>
<dbReference type="Gene3D" id="3.20.140.10">
    <property type="entry name" value="nicotinate phosphoribosyltransferase"/>
    <property type="match status" value="2"/>
</dbReference>
<comment type="PTM">
    <text evidence="9">Transiently phosphorylated on a His residue during the reaction cycle. Phosphorylation strongly increases the affinity for substrates and increases the rate of nicotinate D-ribonucleotide production. Dephosphorylation regenerates the low-affinity form of the enzyme, leading to product release.</text>
</comment>
<dbReference type="InterPro" id="IPR036068">
    <property type="entry name" value="Nicotinate_pribotase-like_C"/>
</dbReference>
<dbReference type="NCBIfam" id="NF006696">
    <property type="entry name" value="PRK09243.1-3"/>
    <property type="match status" value="1"/>
</dbReference>
<evidence type="ECO:0000256" key="5">
    <source>
        <dbReference type="ARBA" id="ARBA00022598"/>
    </source>
</evidence>
<dbReference type="SUPFAM" id="SSF51690">
    <property type="entry name" value="Nicotinate/Quinolinate PRTase C-terminal domain-like"/>
    <property type="match status" value="1"/>
</dbReference>
<accession>Q01XY5</accession>
<dbReference type="Gene3D" id="3.20.20.70">
    <property type="entry name" value="Aldolase class I"/>
    <property type="match status" value="1"/>
</dbReference>
<dbReference type="InterPro" id="IPR041525">
    <property type="entry name" value="N/Namide_PRibTrfase"/>
</dbReference>
<keyword evidence="5 9" id="KW-0436">Ligase</keyword>
<dbReference type="PIRSF" id="PIRSF000484">
    <property type="entry name" value="NAPRT"/>
    <property type="match status" value="1"/>
</dbReference>
<dbReference type="InterPro" id="IPR013785">
    <property type="entry name" value="Aldolase_TIM"/>
</dbReference>